<feature type="domain" description="Tyr recombinase" evidence="6">
    <location>
        <begin position="214"/>
        <end position="386"/>
    </location>
</feature>
<dbReference type="PANTHER" id="PTHR30629:SF2">
    <property type="entry name" value="PROPHAGE INTEGRASE INTS-RELATED"/>
    <property type="match status" value="1"/>
</dbReference>
<dbReference type="InterPro" id="IPR011010">
    <property type="entry name" value="DNA_brk_join_enz"/>
</dbReference>
<comment type="similarity">
    <text evidence="1">Belongs to the 'phage' integrase family.</text>
</comment>
<dbReference type="Gene3D" id="1.10.443.10">
    <property type="entry name" value="Intergrase catalytic core"/>
    <property type="match status" value="1"/>
</dbReference>
<accession>A0ABQ4SK94</accession>
<evidence type="ECO:0000256" key="4">
    <source>
        <dbReference type="ARBA" id="ARBA00023172"/>
    </source>
</evidence>
<dbReference type="Gene3D" id="1.10.150.130">
    <property type="match status" value="1"/>
</dbReference>
<dbReference type="PANTHER" id="PTHR30629">
    <property type="entry name" value="PROPHAGE INTEGRASE"/>
    <property type="match status" value="1"/>
</dbReference>
<evidence type="ECO:0000256" key="1">
    <source>
        <dbReference type="ARBA" id="ARBA00008857"/>
    </source>
</evidence>
<dbReference type="InterPro" id="IPR013762">
    <property type="entry name" value="Integrase-like_cat_sf"/>
</dbReference>
<reference evidence="8" key="1">
    <citation type="journal article" date="2021" name="Front. Microbiol.">
        <title>Comprehensive Comparative Genomics and Phenotyping of Methylobacterium Species.</title>
        <authorList>
            <person name="Alessa O."/>
            <person name="Ogura Y."/>
            <person name="Fujitani Y."/>
            <person name="Takami H."/>
            <person name="Hayashi T."/>
            <person name="Sahin N."/>
            <person name="Tani A."/>
        </authorList>
    </citation>
    <scope>NUCLEOTIDE SEQUENCE</scope>
    <source>
        <strain evidence="8">DSM 17168</strain>
    </source>
</reference>
<dbReference type="Pfam" id="PF22022">
    <property type="entry name" value="Phage_int_M"/>
    <property type="match status" value="1"/>
</dbReference>
<dbReference type="InterPro" id="IPR053876">
    <property type="entry name" value="Phage_int_M"/>
</dbReference>
<evidence type="ECO:0000256" key="3">
    <source>
        <dbReference type="ARBA" id="ARBA00023125"/>
    </source>
</evidence>
<dbReference type="EMBL" id="BPQQ01000048">
    <property type="protein sequence ID" value="GJE02163.1"/>
    <property type="molecule type" value="Genomic_DNA"/>
</dbReference>
<dbReference type="InterPro" id="IPR050808">
    <property type="entry name" value="Phage_Integrase"/>
</dbReference>
<gene>
    <name evidence="8" type="primary">intA_3</name>
    <name evidence="8" type="ORF">GMJLKIPL_4107</name>
</gene>
<name>A0ABQ4SK94_9HYPH</name>
<evidence type="ECO:0000313" key="9">
    <source>
        <dbReference type="Proteomes" id="UP001055153"/>
    </source>
</evidence>
<evidence type="ECO:0000259" key="7">
    <source>
        <dbReference type="PROSITE" id="PS51900"/>
    </source>
</evidence>
<comment type="caution">
    <text evidence="8">The sequence shown here is derived from an EMBL/GenBank/DDBJ whole genome shotgun (WGS) entry which is preliminary data.</text>
</comment>
<dbReference type="InterPro" id="IPR044068">
    <property type="entry name" value="CB"/>
</dbReference>
<dbReference type="CDD" id="cd00801">
    <property type="entry name" value="INT_P4_C"/>
    <property type="match status" value="1"/>
</dbReference>
<keyword evidence="4" id="KW-0233">DNA recombination</keyword>
<dbReference type="Gene3D" id="3.30.160.390">
    <property type="entry name" value="Integrase, DNA-binding domain"/>
    <property type="match status" value="1"/>
</dbReference>
<feature type="domain" description="Core-binding (CB)" evidence="7">
    <location>
        <begin position="104"/>
        <end position="184"/>
    </location>
</feature>
<dbReference type="InterPro" id="IPR038488">
    <property type="entry name" value="Integrase_DNA-bd_sf"/>
</dbReference>
<evidence type="ECO:0000313" key="8">
    <source>
        <dbReference type="EMBL" id="GJE02163.1"/>
    </source>
</evidence>
<evidence type="ECO:0000256" key="2">
    <source>
        <dbReference type="ARBA" id="ARBA00022908"/>
    </source>
</evidence>
<dbReference type="Pfam" id="PF13356">
    <property type="entry name" value="Arm-DNA-bind_3"/>
    <property type="match status" value="1"/>
</dbReference>
<keyword evidence="2" id="KW-0229">DNA integration</keyword>
<evidence type="ECO:0000256" key="5">
    <source>
        <dbReference type="PROSITE-ProRule" id="PRU01248"/>
    </source>
</evidence>
<dbReference type="PROSITE" id="PS51898">
    <property type="entry name" value="TYR_RECOMBINASE"/>
    <property type="match status" value="1"/>
</dbReference>
<dbReference type="InterPro" id="IPR025166">
    <property type="entry name" value="Integrase_DNA_bind_dom"/>
</dbReference>
<dbReference type="InterPro" id="IPR002104">
    <property type="entry name" value="Integrase_catalytic"/>
</dbReference>
<sequence length="398" mass="44964">MARTTNRLSARTAATLTKPGRHADGDGLYLSISPDGSRRRWVFLFRWREAGETGAGKLREMGLGSASSVSLARARELATAARVHLAAGRNPLTARIAEPEIRTPTFAEMADEVLASIETGWRNPKHREQWRMTLTRYCEPIRPLRVDAITTEHVLSVLKPLWTKVPETASRLRGRIEKVLDAARVKGHRTAENPARWRGHLDHLLPKRQKLTRGHHKALPYEKVPDLMTRLRRSGSISALCLEFTILTAARSGEAMGARWSEFDLERGIWTVPRERMKAGREHRVPLSTRAQEIVAGLAVARTGDLVFPGAKADRPLSSMALEMVLRRMKVDATVHGFRSSFRDWAAEMTSTPREIAEAALAHTLENKVEAAYRRTDLFMKRARLMEDWSSYMYNTSF</sequence>
<dbReference type="PROSITE" id="PS51900">
    <property type="entry name" value="CB"/>
    <property type="match status" value="1"/>
</dbReference>
<dbReference type="SUPFAM" id="SSF56349">
    <property type="entry name" value="DNA breaking-rejoining enzymes"/>
    <property type="match status" value="1"/>
</dbReference>
<dbReference type="Pfam" id="PF00589">
    <property type="entry name" value="Phage_integrase"/>
    <property type="match status" value="1"/>
</dbReference>
<organism evidence="8 9">
    <name type="scientific">Methylobacterium isbiliense</name>
    <dbReference type="NCBI Taxonomy" id="315478"/>
    <lineage>
        <taxon>Bacteria</taxon>
        <taxon>Pseudomonadati</taxon>
        <taxon>Pseudomonadota</taxon>
        <taxon>Alphaproteobacteria</taxon>
        <taxon>Hyphomicrobiales</taxon>
        <taxon>Methylobacteriaceae</taxon>
        <taxon>Methylobacterium</taxon>
    </lineage>
</organism>
<proteinExistence type="inferred from homology"/>
<keyword evidence="3 5" id="KW-0238">DNA-binding</keyword>
<evidence type="ECO:0000259" key="6">
    <source>
        <dbReference type="PROSITE" id="PS51898"/>
    </source>
</evidence>
<dbReference type="RefSeq" id="WP_238237619.1">
    <property type="nucleotide sequence ID" value="NZ_BPQQ01000048.1"/>
</dbReference>
<reference evidence="8" key="2">
    <citation type="submission" date="2021-08" db="EMBL/GenBank/DDBJ databases">
        <authorList>
            <person name="Tani A."/>
            <person name="Ola A."/>
            <person name="Ogura Y."/>
            <person name="Katsura K."/>
            <person name="Hayashi T."/>
        </authorList>
    </citation>
    <scope>NUCLEOTIDE SEQUENCE</scope>
    <source>
        <strain evidence="8">DSM 17168</strain>
    </source>
</reference>
<dbReference type="InterPro" id="IPR010998">
    <property type="entry name" value="Integrase_recombinase_N"/>
</dbReference>
<keyword evidence="9" id="KW-1185">Reference proteome</keyword>
<protein>
    <submittedName>
        <fullName evidence="8">Prophage integrase IntA</fullName>
    </submittedName>
</protein>
<dbReference type="Proteomes" id="UP001055153">
    <property type="component" value="Unassembled WGS sequence"/>
</dbReference>